<dbReference type="InterPro" id="IPR002052">
    <property type="entry name" value="DNA_methylase_N6_adenine_CS"/>
</dbReference>
<dbReference type="PROSITE" id="PS00092">
    <property type="entry name" value="N6_MTASE"/>
    <property type="match status" value="1"/>
</dbReference>
<dbReference type="NCBIfam" id="TIGR00536">
    <property type="entry name" value="hemK_fam"/>
    <property type="match status" value="1"/>
</dbReference>
<dbReference type="HAMAP" id="MF_02126">
    <property type="entry name" value="RF_methyltr_PrmC"/>
    <property type="match status" value="1"/>
</dbReference>
<feature type="binding site" evidence="5">
    <location>
        <begin position="130"/>
        <end position="134"/>
    </location>
    <ligand>
        <name>S-adenosyl-L-methionine</name>
        <dbReference type="ChEBI" id="CHEBI:59789"/>
    </ligand>
</feature>
<dbReference type="Gene3D" id="1.10.8.10">
    <property type="entry name" value="DNA helicase RuvA subunit, C-terminal domain"/>
    <property type="match status" value="1"/>
</dbReference>
<dbReference type="InterPro" id="IPR050320">
    <property type="entry name" value="N5-glutamine_MTase"/>
</dbReference>
<comment type="function">
    <text evidence="5">Methylates the class 1 translation termination release factors RF1/PrfA and RF2/PrfB on the glutamine residue of the universally conserved GGQ motif.</text>
</comment>
<evidence type="ECO:0000256" key="2">
    <source>
        <dbReference type="ARBA" id="ARBA00022679"/>
    </source>
</evidence>
<comment type="caution">
    <text evidence="8">The sequence shown here is derived from an EMBL/GenBank/DDBJ whole genome shotgun (WGS) entry which is preliminary data.</text>
</comment>
<protein>
    <recommendedName>
        <fullName evidence="5">Release factor glutamine methyltransferase</fullName>
        <shortName evidence="5">RF MTase</shortName>
        <ecNumber evidence="5">2.1.1.297</ecNumber>
    </recommendedName>
    <alternativeName>
        <fullName evidence="5">N5-glutamine methyltransferase PrmC</fullName>
    </alternativeName>
    <alternativeName>
        <fullName evidence="5">Protein-(glutamine-N5) MTase PrmC</fullName>
    </alternativeName>
    <alternativeName>
        <fullName evidence="5">Protein-glutamine N-methyltransferase PrmC</fullName>
    </alternativeName>
</protein>
<feature type="binding site" evidence="5">
    <location>
        <position position="153"/>
    </location>
    <ligand>
        <name>S-adenosyl-L-methionine</name>
        <dbReference type="ChEBI" id="CHEBI:59789"/>
    </ligand>
</feature>
<evidence type="ECO:0000256" key="1">
    <source>
        <dbReference type="ARBA" id="ARBA00022603"/>
    </source>
</evidence>
<feature type="domain" description="Release factor glutamine methyltransferase N-terminal" evidence="7">
    <location>
        <begin position="24"/>
        <end position="85"/>
    </location>
</feature>
<keyword evidence="3 5" id="KW-0949">S-adenosyl-L-methionine</keyword>
<dbReference type="InterPro" id="IPR019874">
    <property type="entry name" value="RF_methyltr_PrmC"/>
</dbReference>
<dbReference type="Proteomes" id="UP001629392">
    <property type="component" value="Unassembled WGS sequence"/>
</dbReference>
<dbReference type="Gene3D" id="3.40.50.150">
    <property type="entry name" value="Vaccinia Virus protein VP39"/>
    <property type="match status" value="1"/>
</dbReference>
<dbReference type="InterPro" id="IPR004556">
    <property type="entry name" value="HemK-like"/>
</dbReference>
<dbReference type="SUPFAM" id="SSF53335">
    <property type="entry name" value="S-adenosyl-L-methionine-dependent methyltransferases"/>
    <property type="match status" value="1"/>
</dbReference>
<dbReference type="CDD" id="cd02440">
    <property type="entry name" value="AdoMet_MTases"/>
    <property type="match status" value="1"/>
</dbReference>
<dbReference type="NCBIfam" id="TIGR03534">
    <property type="entry name" value="RF_mod_PrmC"/>
    <property type="match status" value="1"/>
</dbReference>
<comment type="catalytic activity">
    <reaction evidence="4 5">
        <text>L-glutaminyl-[peptide chain release factor] + S-adenosyl-L-methionine = N(5)-methyl-L-glutaminyl-[peptide chain release factor] + S-adenosyl-L-homocysteine + H(+)</text>
        <dbReference type="Rhea" id="RHEA:42896"/>
        <dbReference type="Rhea" id="RHEA-COMP:10271"/>
        <dbReference type="Rhea" id="RHEA-COMP:10272"/>
        <dbReference type="ChEBI" id="CHEBI:15378"/>
        <dbReference type="ChEBI" id="CHEBI:30011"/>
        <dbReference type="ChEBI" id="CHEBI:57856"/>
        <dbReference type="ChEBI" id="CHEBI:59789"/>
        <dbReference type="ChEBI" id="CHEBI:61891"/>
        <dbReference type="EC" id="2.1.1.297"/>
    </reaction>
</comment>
<feature type="binding site" evidence="5">
    <location>
        <position position="186"/>
    </location>
    <ligand>
        <name>S-adenosyl-L-methionine</name>
        <dbReference type="ChEBI" id="CHEBI:59789"/>
    </ligand>
</feature>
<dbReference type="Pfam" id="PF05175">
    <property type="entry name" value="MTS"/>
    <property type="match status" value="1"/>
</dbReference>
<evidence type="ECO:0000313" key="8">
    <source>
        <dbReference type="EMBL" id="MFM0719194.1"/>
    </source>
</evidence>
<evidence type="ECO:0000259" key="6">
    <source>
        <dbReference type="Pfam" id="PF05175"/>
    </source>
</evidence>
<dbReference type="InterPro" id="IPR007848">
    <property type="entry name" value="Small_mtfrase_dom"/>
</dbReference>
<comment type="similarity">
    <text evidence="5">Belongs to the protein N5-glutamine methyltransferase family. PrmC subfamily.</text>
</comment>
<feature type="binding site" evidence="5">
    <location>
        <begin position="202"/>
        <end position="205"/>
    </location>
    <ligand>
        <name>substrate</name>
    </ligand>
</feature>
<evidence type="ECO:0000313" key="9">
    <source>
        <dbReference type="Proteomes" id="UP001629392"/>
    </source>
</evidence>
<dbReference type="PANTHER" id="PTHR18895">
    <property type="entry name" value="HEMK METHYLTRANSFERASE"/>
    <property type="match status" value="1"/>
</dbReference>
<gene>
    <name evidence="5 8" type="primary">prmC</name>
    <name evidence="8" type="ORF">PQQ73_22975</name>
</gene>
<keyword evidence="2 5" id="KW-0808">Transferase</keyword>
<reference evidence="8 9" key="1">
    <citation type="journal article" date="2024" name="Chem. Sci.">
        <title>Discovery of megapolipeptins by genome mining of a Burkholderiales bacteria collection.</title>
        <authorList>
            <person name="Paulo B.S."/>
            <person name="Recchia M.J.J."/>
            <person name="Lee S."/>
            <person name="Fergusson C.H."/>
            <person name="Romanowski S.B."/>
            <person name="Hernandez A."/>
            <person name="Krull N."/>
            <person name="Liu D.Y."/>
            <person name="Cavanagh H."/>
            <person name="Bos A."/>
            <person name="Gray C.A."/>
            <person name="Murphy B.T."/>
            <person name="Linington R.G."/>
            <person name="Eustaquio A.S."/>
        </authorList>
    </citation>
    <scope>NUCLEOTIDE SEQUENCE [LARGE SCALE GENOMIC DNA]</scope>
    <source>
        <strain evidence="8 9">RL17-350-BIC-E</strain>
    </source>
</reference>
<accession>A0ABW9EJH1</accession>
<feature type="binding site" evidence="5">
    <location>
        <position position="202"/>
    </location>
    <ligand>
        <name>S-adenosyl-L-methionine</name>
        <dbReference type="ChEBI" id="CHEBI:59789"/>
    </ligand>
</feature>
<dbReference type="EC" id="2.1.1.297" evidence="5"/>
<feature type="domain" description="Methyltransferase small" evidence="6">
    <location>
        <begin position="108"/>
        <end position="208"/>
    </location>
</feature>
<keyword evidence="1 5" id="KW-0489">Methyltransferase</keyword>
<sequence length="310" mass="32841">MTPATPDNPTTPASPTATAATPAALLRASPLPPLEARILLTHVLGWRHTQLITRSDEGLDSASVERYLVLQARRVAGEPVAQLVGAREFFGLEFEVTPDVLIPRPETELLVETALAAMENITRPRVLDLGTGTGAIAVAIASTRPDARVWALDRSAGALAVATRNVTRLLDAKRPGGAMSLRQSDWYDSLDAALCFDVIVSNPPYIASGDPHLSEGDLRFEPRGALTDEADGLSAIRAIVAGAPARLAAHGALWIEHGYDQAEAVRALLSAQGFAQVRSERDLAGIERISGGRLSGEAAACHEHPGEHSQ</sequence>
<keyword evidence="9" id="KW-1185">Reference proteome</keyword>
<dbReference type="InterPro" id="IPR040758">
    <property type="entry name" value="PrmC_N"/>
</dbReference>
<dbReference type="RefSeq" id="WP_408155248.1">
    <property type="nucleotide sequence ID" value="NZ_JAQQCL010000019.1"/>
</dbReference>
<evidence type="ECO:0000256" key="5">
    <source>
        <dbReference type="HAMAP-Rule" id="MF_02126"/>
    </source>
</evidence>
<dbReference type="EMBL" id="JAQQCL010000019">
    <property type="protein sequence ID" value="MFM0719194.1"/>
    <property type="molecule type" value="Genomic_DNA"/>
</dbReference>
<dbReference type="Pfam" id="PF17827">
    <property type="entry name" value="PrmC_N"/>
    <property type="match status" value="1"/>
</dbReference>
<dbReference type="GO" id="GO:0102559">
    <property type="term" value="F:peptide chain release factor N(5)-glutamine methyltransferase activity"/>
    <property type="evidence" value="ECO:0007669"/>
    <property type="project" value="UniProtKB-EC"/>
</dbReference>
<proteinExistence type="inferred from homology"/>
<dbReference type="InterPro" id="IPR029063">
    <property type="entry name" value="SAM-dependent_MTases_sf"/>
</dbReference>
<organism evidence="8 9">
    <name type="scientific">Paraburkholderia strydomiana</name>
    <dbReference type="NCBI Taxonomy" id="1245417"/>
    <lineage>
        <taxon>Bacteria</taxon>
        <taxon>Pseudomonadati</taxon>
        <taxon>Pseudomonadota</taxon>
        <taxon>Betaproteobacteria</taxon>
        <taxon>Burkholderiales</taxon>
        <taxon>Burkholderiaceae</taxon>
        <taxon>Paraburkholderia</taxon>
    </lineage>
</organism>
<name>A0ABW9EJH1_9BURK</name>
<dbReference type="GO" id="GO:0032259">
    <property type="term" value="P:methylation"/>
    <property type="evidence" value="ECO:0007669"/>
    <property type="project" value="UniProtKB-KW"/>
</dbReference>
<evidence type="ECO:0000256" key="3">
    <source>
        <dbReference type="ARBA" id="ARBA00022691"/>
    </source>
</evidence>
<evidence type="ECO:0000259" key="7">
    <source>
        <dbReference type="Pfam" id="PF17827"/>
    </source>
</evidence>
<dbReference type="PANTHER" id="PTHR18895:SF74">
    <property type="entry name" value="MTRF1L RELEASE FACTOR GLUTAMINE METHYLTRANSFERASE"/>
    <property type="match status" value="1"/>
</dbReference>
<evidence type="ECO:0000256" key="4">
    <source>
        <dbReference type="ARBA" id="ARBA00048391"/>
    </source>
</evidence>